<dbReference type="RefSeq" id="WP_179218219.1">
    <property type="nucleotide sequence ID" value="NZ_BMEP01000004.1"/>
</dbReference>
<name>A0A239C6S5_9FLAO</name>
<evidence type="ECO:0000313" key="2">
    <source>
        <dbReference type="Proteomes" id="UP000198379"/>
    </source>
</evidence>
<protein>
    <submittedName>
        <fullName evidence="1">Uncharacterized protein</fullName>
    </submittedName>
</protein>
<dbReference type="EMBL" id="FZNY01000007">
    <property type="protein sequence ID" value="SNS15629.1"/>
    <property type="molecule type" value="Genomic_DNA"/>
</dbReference>
<dbReference type="Proteomes" id="UP000198379">
    <property type="component" value="Unassembled WGS sequence"/>
</dbReference>
<reference evidence="1 2" key="1">
    <citation type="submission" date="2017-06" db="EMBL/GenBank/DDBJ databases">
        <authorList>
            <person name="Kim H.J."/>
            <person name="Triplett B.A."/>
        </authorList>
    </citation>
    <scope>NUCLEOTIDE SEQUENCE [LARGE SCALE GENOMIC DNA]</scope>
    <source>
        <strain evidence="1 2">DSM 25597</strain>
    </source>
</reference>
<proteinExistence type="predicted"/>
<gene>
    <name evidence="1" type="ORF">SAMN06265376_107147</name>
</gene>
<dbReference type="AlphaFoldDB" id="A0A239C6S5"/>
<accession>A0A239C6S5</accession>
<evidence type="ECO:0000313" key="1">
    <source>
        <dbReference type="EMBL" id="SNS15629.1"/>
    </source>
</evidence>
<organism evidence="1 2">
    <name type="scientific">Dokdonia pacifica</name>
    <dbReference type="NCBI Taxonomy" id="1627892"/>
    <lineage>
        <taxon>Bacteria</taxon>
        <taxon>Pseudomonadati</taxon>
        <taxon>Bacteroidota</taxon>
        <taxon>Flavobacteriia</taxon>
        <taxon>Flavobacteriales</taxon>
        <taxon>Flavobacteriaceae</taxon>
        <taxon>Dokdonia</taxon>
    </lineage>
</organism>
<sequence length="56" mass="6162">MLKSILKLNGVKELNNASQRQIEGGWIPRNICHSDEECHPTQECIACICTAPGDPV</sequence>
<keyword evidence="2" id="KW-1185">Reference proteome</keyword>